<dbReference type="InterPro" id="IPR000259">
    <property type="entry name" value="Adhesion_dom_fimbrial"/>
</dbReference>
<evidence type="ECO:0000256" key="1">
    <source>
        <dbReference type="SAM" id="SignalP"/>
    </source>
</evidence>
<gene>
    <name evidence="3" type="ORF">C3E80_01490</name>
</gene>
<dbReference type="RefSeq" id="WP_123947778.1">
    <property type="nucleotide sequence ID" value="NZ_CP136596.1"/>
</dbReference>
<dbReference type="AlphaFoldDB" id="A0A423Y592"/>
<dbReference type="Gene3D" id="2.60.40.1090">
    <property type="entry name" value="Fimbrial-type adhesion domain"/>
    <property type="match status" value="1"/>
</dbReference>
<dbReference type="SUPFAM" id="SSF49401">
    <property type="entry name" value="Bacterial adhesins"/>
    <property type="match status" value="1"/>
</dbReference>
<dbReference type="InterPro" id="IPR050263">
    <property type="entry name" value="Bact_Fimbrial_Adh_Pro"/>
</dbReference>
<dbReference type="GO" id="GO:0009289">
    <property type="term" value="C:pilus"/>
    <property type="evidence" value="ECO:0007669"/>
    <property type="project" value="InterPro"/>
</dbReference>
<comment type="caution">
    <text evidence="3">The sequence shown here is derived from an EMBL/GenBank/DDBJ whole genome shotgun (WGS) entry which is preliminary data.</text>
</comment>
<dbReference type="InterPro" id="IPR036937">
    <property type="entry name" value="Adhesion_dom_fimbrial_sf"/>
</dbReference>
<dbReference type="PANTHER" id="PTHR33420">
    <property type="entry name" value="FIMBRIAL SUBUNIT ELFA-RELATED"/>
    <property type="match status" value="1"/>
</dbReference>
<dbReference type="Proteomes" id="UP000285793">
    <property type="component" value="Unassembled WGS sequence"/>
</dbReference>
<feature type="signal peptide" evidence="1">
    <location>
        <begin position="1"/>
        <end position="27"/>
    </location>
</feature>
<feature type="chain" id="PRO_5018973772" evidence="1">
    <location>
        <begin position="28"/>
        <end position="193"/>
    </location>
</feature>
<dbReference type="GO" id="GO:0043709">
    <property type="term" value="P:cell adhesion involved in single-species biofilm formation"/>
    <property type="evidence" value="ECO:0007669"/>
    <property type="project" value="TreeGrafter"/>
</dbReference>
<dbReference type="InterPro" id="IPR008966">
    <property type="entry name" value="Adhesion_dom_sf"/>
</dbReference>
<proteinExistence type="predicted"/>
<dbReference type="EMBL" id="PQJL01000001">
    <property type="protein sequence ID" value="ROW65055.1"/>
    <property type="molecule type" value="Genomic_DNA"/>
</dbReference>
<keyword evidence="1" id="KW-0732">Signal</keyword>
<feature type="domain" description="Fimbrial-type adhesion" evidence="2">
    <location>
        <begin position="41"/>
        <end position="192"/>
    </location>
</feature>
<accession>A0A423Y592</accession>
<reference evidence="3 4" key="1">
    <citation type="journal article" date="2018" name="Front. Microbiol.">
        <title>An Investigation of an Acute Gastroenteritis Outbreak: Cronobacter sakazakii, a Potential Cause of Food-Borne Illness.</title>
        <authorList>
            <person name="Yong W."/>
            <person name="Guo B."/>
            <person name="Shi X."/>
            <person name="Cheng T."/>
            <person name="Chen M."/>
            <person name="Jiang X."/>
            <person name="Ye Y."/>
            <person name="Wang J."/>
            <person name="Xie G."/>
            <person name="Ding J."/>
        </authorList>
    </citation>
    <scope>NUCLEOTIDE SEQUENCE [LARGE SCALE GENOMIC DNA]</scope>
    <source>
        <strain evidence="3 4">S1</strain>
    </source>
</reference>
<dbReference type="PANTHER" id="PTHR33420:SF10">
    <property type="entry name" value="FIMBRIAE MAJOR SUBUNIT"/>
    <property type="match status" value="1"/>
</dbReference>
<protein>
    <submittedName>
        <fullName evidence="3">Type 1 fimbrial protein</fullName>
    </submittedName>
</protein>
<evidence type="ECO:0000313" key="3">
    <source>
        <dbReference type="EMBL" id="ROW65055.1"/>
    </source>
</evidence>
<dbReference type="Pfam" id="PF00419">
    <property type="entry name" value="Fimbrial"/>
    <property type="match status" value="1"/>
</dbReference>
<sequence length="193" mass="20653">MSCRLIHTLSQTALALLLISYSGFCFADKCINAGDCKINVSFTGTYMEETCGISINNASSSETITLPTLSTTVLQKAGAEAGSQQFSVTLTHCPIDKTVMLRFVNDSGLADANTGNLMNQNVTGYSENVQVRLRKSDGTQMSINNEASTQEYIIPATGDDITHYYIAAYYASGNGNVTAGEVGTLANIDLIYK</sequence>
<evidence type="ECO:0000313" key="4">
    <source>
        <dbReference type="Proteomes" id="UP000285793"/>
    </source>
</evidence>
<organism evidence="3 4">
    <name type="scientific">Cronobacter malonaticus</name>
    <dbReference type="NCBI Taxonomy" id="413503"/>
    <lineage>
        <taxon>Bacteria</taxon>
        <taxon>Pseudomonadati</taxon>
        <taxon>Pseudomonadota</taxon>
        <taxon>Gammaproteobacteria</taxon>
        <taxon>Enterobacterales</taxon>
        <taxon>Enterobacteriaceae</taxon>
        <taxon>Cronobacter</taxon>
    </lineage>
</organism>
<evidence type="ECO:0000259" key="2">
    <source>
        <dbReference type="Pfam" id="PF00419"/>
    </source>
</evidence>
<name>A0A423Y592_9ENTR</name>